<organism evidence="7 8">
    <name type="scientific">Methanochimaera problematica</name>
    <dbReference type="NCBI Taxonomy" id="2609417"/>
    <lineage>
        <taxon>Archaea</taxon>
        <taxon>Methanobacteriati</taxon>
        <taxon>Methanobacteriota</taxon>
        <taxon>Stenosarchaea group</taxon>
        <taxon>Methanomicrobia</taxon>
        <taxon>Methanomicrobiales</taxon>
        <taxon>Methanomicrobiaceae</taxon>
        <taxon>Methanochimaera</taxon>
    </lineage>
</organism>
<dbReference type="EMBL" id="CP043875">
    <property type="protein sequence ID" value="WOF16673.1"/>
    <property type="molecule type" value="Genomic_DNA"/>
</dbReference>
<name>A0AA97FEP9_9EURY</name>
<evidence type="ECO:0000256" key="4">
    <source>
        <dbReference type="ARBA" id="ARBA00022989"/>
    </source>
</evidence>
<protein>
    <submittedName>
        <fullName evidence="7">AI-2E family transporter</fullName>
    </submittedName>
</protein>
<evidence type="ECO:0000313" key="8">
    <source>
        <dbReference type="Proteomes" id="UP001301797"/>
    </source>
</evidence>
<feature type="transmembrane region" description="Helical" evidence="6">
    <location>
        <begin position="6"/>
        <end position="37"/>
    </location>
</feature>
<dbReference type="GeneID" id="85230138"/>
<evidence type="ECO:0000256" key="2">
    <source>
        <dbReference type="ARBA" id="ARBA00009773"/>
    </source>
</evidence>
<keyword evidence="5 6" id="KW-0472">Membrane</keyword>
<proteinExistence type="inferred from homology"/>
<comment type="similarity">
    <text evidence="2">Belongs to the autoinducer-2 exporter (AI-2E) (TC 2.A.86) family.</text>
</comment>
<dbReference type="AlphaFoldDB" id="A0AA97FEP9"/>
<dbReference type="KEGG" id="mefw:F1737_08205"/>
<evidence type="ECO:0000256" key="5">
    <source>
        <dbReference type="ARBA" id="ARBA00023136"/>
    </source>
</evidence>
<dbReference type="GO" id="GO:0016020">
    <property type="term" value="C:membrane"/>
    <property type="evidence" value="ECO:0007669"/>
    <property type="project" value="UniProtKB-SubCell"/>
</dbReference>
<reference evidence="7 8" key="1">
    <citation type="submission" date="2019-09" db="EMBL/GenBank/DDBJ databases">
        <title>The complete genome of Methanoplanus sp. FWC-SCC4.</title>
        <authorList>
            <person name="Chen S.-C."/>
            <person name="Zhou Y.-Z."/>
            <person name="Lai M.-C."/>
        </authorList>
    </citation>
    <scope>NUCLEOTIDE SEQUENCE [LARGE SCALE GENOMIC DNA]</scope>
    <source>
        <strain evidence="7 8">FWC-SCC4</strain>
    </source>
</reference>
<accession>A0AA97FEP9</accession>
<keyword evidence="8" id="KW-1185">Reference proteome</keyword>
<sequence length="335" mass="37355">MEKWEIFSFGVVLIIFAAALIAFWEFAAIFVVAVALAAVLMPAQRYLEEYMKPAFSSLLITCISAFLIIMAIYVSSIVLYSNLDYLKEMLVSITSWFGDAYLSTSGSGYFNPLPFISDFTSAIILWVKETTLEFLVILPLIAIKVMILFLAVFLLLEFGDDLSGQIRELIPEKSRDDIEILDRGVMDMLYALFNVHVVIAVIVFFLSFPVFYVLGYGHIFFYAVLSGILALIPVFGPVFLIAFLVVYSVSISDIRGLLIVLILGWPLLCAIPDWWMRPFLMGKRASVNSVLMFIAFFGGIAVMGIFGFIMGPVFVALIIGGYKIIRNNYGLAGAE</sequence>
<dbReference type="Pfam" id="PF01594">
    <property type="entry name" value="AI-2E_transport"/>
    <property type="match status" value="1"/>
</dbReference>
<feature type="transmembrane region" description="Helical" evidence="6">
    <location>
        <begin position="189"/>
        <end position="213"/>
    </location>
</feature>
<keyword evidence="3 6" id="KW-0812">Transmembrane</keyword>
<feature type="transmembrane region" description="Helical" evidence="6">
    <location>
        <begin position="134"/>
        <end position="156"/>
    </location>
</feature>
<dbReference type="RefSeq" id="WP_317136097.1">
    <property type="nucleotide sequence ID" value="NZ_CP043875.1"/>
</dbReference>
<evidence type="ECO:0000256" key="3">
    <source>
        <dbReference type="ARBA" id="ARBA00022692"/>
    </source>
</evidence>
<dbReference type="InterPro" id="IPR002549">
    <property type="entry name" value="AI-2E-like"/>
</dbReference>
<feature type="transmembrane region" description="Helical" evidence="6">
    <location>
        <begin position="58"/>
        <end position="80"/>
    </location>
</feature>
<dbReference type="Proteomes" id="UP001301797">
    <property type="component" value="Chromosome"/>
</dbReference>
<evidence type="ECO:0000256" key="6">
    <source>
        <dbReference type="SAM" id="Phobius"/>
    </source>
</evidence>
<feature type="transmembrane region" description="Helical" evidence="6">
    <location>
        <begin position="290"/>
        <end position="319"/>
    </location>
</feature>
<feature type="transmembrane region" description="Helical" evidence="6">
    <location>
        <begin position="257"/>
        <end position="275"/>
    </location>
</feature>
<evidence type="ECO:0000313" key="7">
    <source>
        <dbReference type="EMBL" id="WOF16673.1"/>
    </source>
</evidence>
<gene>
    <name evidence="7" type="ORF">F1737_08205</name>
</gene>
<comment type="subcellular location">
    <subcellularLocation>
        <location evidence="1">Membrane</location>
        <topology evidence="1">Multi-pass membrane protein</topology>
    </subcellularLocation>
</comment>
<evidence type="ECO:0000256" key="1">
    <source>
        <dbReference type="ARBA" id="ARBA00004141"/>
    </source>
</evidence>
<feature type="transmembrane region" description="Helical" evidence="6">
    <location>
        <begin position="219"/>
        <end position="245"/>
    </location>
</feature>
<keyword evidence="4 6" id="KW-1133">Transmembrane helix</keyword>